<comment type="caution">
    <text evidence="1">The sequence shown here is derived from an EMBL/GenBank/DDBJ whole genome shotgun (WGS) entry which is preliminary data.</text>
</comment>
<protein>
    <submittedName>
        <fullName evidence="1">Uncharacterized protein</fullName>
    </submittedName>
</protein>
<accession>A0A8E0UX00</accession>
<gene>
    <name evidence="1" type="ORF">Aud_005349</name>
</gene>
<evidence type="ECO:0000313" key="2">
    <source>
        <dbReference type="Proteomes" id="UP000036893"/>
    </source>
</evidence>
<organism evidence="1 2">
    <name type="scientific">Aspergillus udagawae</name>
    <dbReference type="NCBI Taxonomy" id="91492"/>
    <lineage>
        <taxon>Eukaryota</taxon>
        <taxon>Fungi</taxon>
        <taxon>Dikarya</taxon>
        <taxon>Ascomycota</taxon>
        <taxon>Pezizomycotina</taxon>
        <taxon>Eurotiomycetes</taxon>
        <taxon>Eurotiomycetidae</taxon>
        <taxon>Eurotiales</taxon>
        <taxon>Aspergillaceae</taxon>
        <taxon>Aspergillus</taxon>
        <taxon>Aspergillus subgen. Fumigati</taxon>
    </lineage>
</organism>
<dbReference type="Gene3D" id="2.180.10.10">
    <property type="entry name" value="RHS repeat-associated core"/>
    <property type="match status" value="1"/>
</dbReference>
<dbReference type="AlphaFoldDB" id="A0A8E0UX00"/>
<evidence type="ECO:0000313" key="1">
    <source>
        <dbReference type="EMBL" id="GIC88947.1"/>
    </source>
</evidence>
<proteinExistence type="predicted"/>
<dbReference type="Proteomes" id="UP000036893">
    <property type="component" value="Unassembled WGS sequence"/>
</dbReference>
<sequence length="551" mass="62166">MPASLTGQKAEAKLVIQTLFGESCDSYAEAVTANFRGRVWKIRDQSGEHTQLAYDVRGRCIRSKFQVAVEYKAVLDWNKKENTELDSRSFETRAEFDNFGSPVWDVDVQRNETRRVFSRRGHASKVEVRHVSKPDEWQTYLVDTTFEADGLPLSVTYGNGTRTTFTYQPRSRHLLTQRTVSLKPGNGTKGEEVKEHLSFTYDIVGRRVSRSNKADKLVFVGGTRISADFTYSYDVIGQLVSATGRGQLPAGVTRLQPYSAMSGNTDRVGPAEGDRMFNYRESYTHDLAGNMTRNRFAAANPSAGSKQGNLQGNKGTERVQLTNVPALRKNAIEAFGKREHDSKSYMETIWDSPPQVTRGMTHDATKAAMRMQNDWQVAQMSRTDLNRAFGIMEKKLKTVGDSLWDSRTTDPKKLPAMTFRETIRRPLDVLKEETSYVGISSDKFISDQKRYQAVEKAVSGLVSFANEKLGPDGPTAQQAKALQTVMNQRDGLARLWERSILDQEVVRDNSHSYQVHTLTKNPQCPRGWHPTLPTRGSIALRTVVFYRFEEA</sequence>
<name>A0A8E0UX00_9EURO</name>
<dbReference type="RefSeq" id="XP_043146213.1">
    <property type="nucleotide sequence ID" value="XM_043290278.1"/>
</dbReference>
<dbReference type="GeneID" id="66992825"/>
<reference evidence="1" key="2">
    <citation type="submission" date="2021-01" db="EMBL/GenBank/DDBJ databases">
        <title>Pan-genome distribution and transcriptional activeness of fungal secondary metabolism genes in Aspergillus section Fumigati.</title>
        <authorList>
            <person name="Takahashi H."/>
            <person name="Umemura M."/>
            <person name="Ninomiya A."/>
            <person name="Kusuya Y."/>
            <person name="Urayama S."/>
            <person name="Shimizu M."/>
            <person name="Watanabe A."/>
            <person name="Kamei K."/>
            <person name="Yaguchi T."/>
            <person name="Hagiwara D."/>
        </authorList>
    </citation>
    <scope>NUCLEOTIDE SEQUENCE</scope>
    <source>
        <strain evidence="1">IFM 46973</strain>
    </source>
</reference>
<reference evidence="1" key="1">
    <citation type="journal article" date="2015" name="Genome Announc.">
        <title>Draft Genome Sequence of the Pathogenic Filamentous Fungus Aspergillus udagawae Strain IFM 46973T.</title>
        <authorList>
            <person name="Kusuya Y."/>
            <person name="Takahashi-Nakaguchi A."/>
            <person name="Takahashi H."/>
            <person name="Yaguchi T."/>
        </authorList>
    </citation>
    <scope>NUCLEOTIDE SEQUENCE</scope>
    <source>
        <strain evidence="1">IFM 46973</strain>
    </source>
</reference>
<dbReference type="EMBL" id="BBXM02000003">
    <property type="protein sequence ID" value="GIC88947.1"/>
    <property type="molecule type" value="Genomic_DNA"/>
</dbReference>